<organism evidence="4 5">
    <name type="scientific">Phytophthora ramorum</name>
    <name type="common">Sudden oak death agent</name>
    <dbReference type="NCBI Taxonomy" id="164328"/>
    <lineage>
        <taxon>Eukaryota</taxon>
        <taxon>Sar</taxon>
        <taxon>Stramenopiles</taxon>
        <taxon>Oomycota</taxon>
        <taxon>Peronosporomycetes</taxon>
        <taxon>Peronosporales</taxon>
        <taxon>Peronosporaceae</taxon>
        <taxon>Phytophthora</taxon>
    </lineage>
</organism>
<keyword evidence="2" id="KW-0413">Isomerase</keyword>
<reference evidence="4" key="2">
    <citation type="submission" date="2015-06" db="UniProtKB">
        <authorList>
            <consortium name="EnsemblProtists"/>
        </authorList>
    </citation>
    <scope>IDENTIFICATION</scope>
    <source>
        <strain evidence="4">Pr102</strain>
    </source>
</reference>
<dbReference type="PROSITE" id="PS51186">
    <property type="entry name" value="GNAT"/>
    <property type="match status" value="1"/>
</dbReference>
<dbReference type="Gene3D" id="3.10.310.10">
    <property type="entry name" value="Diaminopimelate Epimerase, Chain A, domain 1"/>
    <property type="match status" value="2"/>
</dbReference>
<dbReference type="InterPro" id="IPR000182">
    <property type="entry name" value="GNAT_dom"/>
</dbReference>
<dbReference type="Proteomes" id="UP000005238">
    <property type="component" value="Unassembled WGS sequence"/>
</dbReference>
<dbReference type="AlphaFoldDB" id="H3H1G3"/>
<evidence type="ECO:0000313" key="4">
    <source>
        <dbReference type="EnsemblProtists" id="Phyra84080"/>
    </source>
</evidence>
<evidence type="ECO:0000259" key="3">
    <source>
        <dbReference type="PROSITE" id="PS51186"/>
    </source>
</evidence>
<dbReference type="InterPro" id="IPR003719">
    <property type="entry name" value="Phenazine_PhzF-like"/>
</dbReference>
<dbReference type="SUPFAM" id="SSF55729">
    <property type="entry name" value="Acyl-CoA N-acyltransferases (Nat)"/>
    <property type="match status" value="1"/>
</dbReference>
<dbReference type="InterPro" id="IPR016181">
    <property type="entry name" value="Acyl_CoA_acyltransferase"/>
</dbReference>
<dbReference type="GO" id="GO:0016853">
    <property type="term" value="F:isomerase activity"/>
    <property type="evidence" value="ECO:0000318"/>
    <property type="project" value="GO_Central"/>
</dbReference>
<dbReference type="EMBL" id="DS566100">
    <property type="status" value="NOT_ANNOTATED_CDS"/>
    <property type="molecule type" value="Genomic_DNA"/>
</dbReference>
<dbReference type="SUPFAM" id="SSF54506">
    <property type="entry name" value="Diaminopimelate epimerase-like"/>
    <property type="match status" value="1"/>
</dbReference>
<reference evidence="5" key="1">
    <citation type="journal article" date="2006" name="Science">
        <title>Phytophthora genome sequences uncover evolutionary origins and mechanisms of pathogenesis.</title>
        <authorList>
            <person name="Tyler B.M."/>
            <person name="Tripathy S."/>
            <person name="Zhang X."/>
            <person name="Dehal P."/>
            <person name="Jiang R.H."/>
            <person name="Aerts A."/>
            <person name="Arredondo F.D."/>
            <person name="Baxter L."/>
            <person name="Bensasson D."/>
            <person name="Beynon J.L."/>
            <person name="Chapman J."/>
            <person name="Damasceno C.M."/>
            <person name="Dorrance A.E."/>
            <person name="Dou D."/>
            <person name="Dickerman A.W."/>
            <person name="Dubchak I.L."/>
            <person name="Garbelotto M."/>
            <person name="Gijzen M."/>
            <person name="Gordon S.G."/>
            <person name="Govers F."/>
            <person name="Grunwald N.J."/>
            <person name="Huang W."/>
            <person name="Ivors K.L."/>
            <person name="Jones R.W."/>
            <person name="Kamoun S."/>
            <person name="Krampis K."/>
            <person name="Lamour K.H."/>
            <person name="Lee M.K."/>
            <person name="McDonald W.H."/>
            <person name="Medina M."/>
            <person name="Meijer H.J."/>
            <person name="Nordberg E.K."/>
            <person name="Maclean D.J."/>
            <person name="Ospina-Giraldo M.D."/>
            <person name="Morris P.F."/>
            <person name="Phuntumart V."/>
            <person name="Putnam N.H."/>
            <person name="Rash S."/>
            <person name="Rose J.K."/>
            <person name="Sakihama Y."/>
            <person name="Salamov A.A."/>
            <person name="Savidor A."/>
            <person name="Scheuring C.F."/>
            <person name="Smith B.M."/>
            <person name="Sobral B.W."/>
            <person name="Terry A."/>
            <person name="Torto-Alalibo T.A."/>
            <person name="Win J."/>
            <person name="Xu Z."/>
            <person name="Zhang H."/>
            <person name="Grigoriev I.V."/>
            <person name="Rokhsar D.S."/>
            <person name="Boore J.L."/>
        </authorList>
    </citation>
    <scope>NUCLEOTIDE SEQUENCE [LARGE SCALE GENOMIC DNA]</scope>
    <source>
        <strain evidence="5">Pr102</strain>
    </source>
</reference>
<dbReference type="VEuPathDB" id="FungiDB:KRP22_2145"/>
<dbReference type="NCBIfam" id="TIGR00654">
    <property type="entry name" value="PhzF_family"/>
    <property type="match status" value="1"/>
</dbReference>
<dbReference type="VEuPathDB" id="FungiDB:KRP23_4630"/>
<dbReference type="InParanoid" id="H3H1G3"/>
<accession>H3H1G3</accession>
<dbReference type="PANTHER" id="PTHR13774:SF17">
    <property type="entry name" value="PHENAZINE BIOSYNTHESIS-LIKE DOMAIN-CONTAINING PROTEIN"/>
    <property type="match status" value="1"/>
</dbReference>
<feature type="domain" description="N-acetyltransferase" evidence="3">
    <location>
        <begin position="4"/>
        <end position="159"/>
    </location>
</feature>
<dbReference type="PANTHER" id="PTHR13774">
    <property type="entry name" value="PHENAZINE BIOSYNTHESIS PROTEIN"/>
    <property type="match status" value="1"/>
</dbReference>
<sequence length="387" mass="41886">MTTVRLTLLREERDVQQVEALEAASFPAVEAANEKTIRLRQHEAGQFFSVAHTAEGVLVGFVTSTLTTAEGSVDTHDPDGSTLCIRSVVVDPASRRQGIALRMLKQYVETTCHQQQVDAFTREPFQGNPAAVVLLQPGGFHHERAPEWMQLVAREKNLGATAFAAPREASADVTVVEYDIKWFSPLVELTLCGHGTLSTATVRFYNRTNILICRYEVTSDQQFRVVMNFPCKLTAPLSPGTSLEAIAAALGVAPVGVLDARLALNDVIVRLDKSAFESLTPDHGRINEIETGFVVTTEAPSNHSADFLSRFFAPSIGINEDPVTGSAHCGLGPYWSGILGKRKLTGYQATSVRGGFVEIDLDDAQPGRVLLKCQGVVVACGVLTPSH</sequence>
<proteinExistence type="inferred from homology"/>
<dbReference type="STRING" id="164328.H3H1G3"/>
<evidence type="ECO:0000256" key="1">
    <source>
        <dbReference type="ARBA" id="ARBA00008270"/>
    </source>
</evidence>
<dbReference type="Gene3D" id="3.40.630.30">
    <property type="match status" value="1"/>
</dbReference>
<dbReference type="CDD" id="cd04301">
    <property type="entry name" value="NAT_SF"/>
    <property type="match status" value="1"/>
</dbReference>
<dbReference type="eggNOG" id="KOG3033">
    <property type="taxonomic scope" value="Eukaryota"/>
</dbReference>
<dbReference type="OMA" id="MIQVDAF"/>
<comment type="similarity">
    <text evidence="1">Belongs to the PhzF family.</text>
</comment>
<dbReference type="EnsemblProtists" id="Phyra84080">
    <property type="protein sequence ID" value="Phyra84080"/>
    <property type="gene ID" value="Phyra84080"/>
</dbReference>
<evidence type="ECO:0000313" key="5">
    <source>
        <dbReference type="Proteomes" id="UP000005238"/>
    </source>
</evidence>
<dbReference type="HOGENOM" id="CLU_031841_0_0_1"/>
<dbReference type="Pfam" id="PF00583">
    <property type="entry name" value="Acetyltransf_1"/>
    <property type="match status" value="1"/>
</dbReference>
<keyword evidence="5" id="KW-1185">Reference proteome</keyword>
<evidence type="ECO:0000256" key="2">
    <source>
        <dbReference type="ARBA" id="ARBA00023235"/>
    </source>
</evidence>
<dbReference type="GO" id="GO:0005737">
    <property type="term" value="C:cytoplasm"/>
    <property type="evidence" value="ECO:0000318"/>
    <property type="project" value="GO_Central"/>
</dbReference>
<name>H3H1G3_PHYRM</name>
<protein>
    <recommendedName>
        <fullName evidence="3">N-acetyltransferase domain-containing protein</fullName>
    </recommendedName>
</protein>
<dbReference type="Pfam" id="PF02567">
    <property type="entry name" value="PhzC-PhzF"/>
    <property type="match status" value="1"/>
</dbReference>
<dbReference type="GO" id="GO:0016747">
    <property type="term" value="F:acyltransferase activity, transferring groups other than amino-acyl groups"/>
    <property type="evidence" value="ECO:0007669"/>
    <property type="project" value="InterPro"/>
</dbReference>